<feature type="domain" description="Peptidase metallopeptidase" evidence="1">
    <location>
        <begin position="67"/>
        <end position="215"/>
    </location>
</feature>
<dbReference type="EMBL" id="FOGG01000039">
    <property type="protein sequence ID" value="SES18046.1"/>
    <property type="molecule type" value="Genomic_DNA"/>
</dbReference>
<gene>
    <name evidence="2" type="ORF">SAMN04488023_13930</name>
</gene>
<dbReference type="GO" id="GO:0008270">
    <property type="term" value="F:zinc ion binding"/>
    <property type="evidence" value="ECO:0007669"/>
    <property type="project" value="InterPro"/>
</dbReference>
<dbReference type="GO" id="GO:0006508">
    <property type="term" value="P:proteolysis"/>
    <property type="evidence" value="ECO:0007669"/>
    <property type="project" value="InterPro"/>
</dbReference>
<dbReference type="SMART" id="SM00235">
    <property type="entry name" value="ZnMc"/>
    <property type="match status" value="1"/>
</dbReference>
<evidence type="ECO:0000313" key="2">
    <source>
        <dbReference type="EMBL" id="SES18046.1"/>
    </source>
</evidence>
<dbReference type="STRING" id="390241.SAMN04488023_13930"/>
<proteinExistence type="predicted"/>
<dbReference type="RefSeq" id="WP_090888397.1">
    <property type="nucleotide sequence ID" value="NZ_FOGG01000039.1"/>
</dbReference>
<dbReference type="OrthoDB" id="3669864at2"/>
<reference evidence="2 3" key="1">
    <citation type="submission" date="2016-10" db="EMBL/GenBank/DDBJ databases">
        <authorList>
            <person name="de Groot N.N."/>
        </authorList>
    </citation>
    <scope>NUCLEOTIDE SEQUENCE [LARGE SCALE GENOMIC DNA]</scope>
    <source>
        <strain evidence="2 3">DSM 18610</strain>
    </source>
</reference>
<name>A0A1H9V8F0_9SPHI</name>
<dbReference type="Proteomes" id="UP000199572">
    <property type="component" value="Unassembled WGS sequence"/>
</dbReference>
<evidence type="ECO:0000259" key="1">
    <source>
        <dbReference type="SMART" id="SM00235"/>
    </source>
</evidence>
<dbReference type="InterPro" id="IPR006026">
    <property type="entry name" value="Peptidase_Metallo"/>
</dbReference>
<dbReference type="PROSITE" id="PS51257">
    <property type="entry name" value="PROKAR_LIPOPROTEIN"/>
    <property type="match status" value="1"/>
</dbReference>
<dbReference type="PANTHER" id="PTHR10127:SF850">
    <property type="entry name" value="METALLOENDOPEPTIDASE"/>
    <property type="match status" value="1"/>
</dbReference>
<dbReference type="GO" id="GO:0004222">
    <property type="term" value="F:metalloendopeptidase activity"/>
    <property type="evidence" value="ECO:0007669"/>
    <property type="project" value="InterPro"/>
</dbReference>
<dbReference type="Gene3D" id="3.40.390.10">
    <property type="entry name" value="Collagenase (Catalytic Domain)"/>
    <property type="match status" value="1"/>
</dbReference>
<accession>A0A1H9V8F0</accession>
<dbReference type="Pfam" id="PF01400">
    <property type="entry name" value="Astacin"/>
    <property type="match status" value="1"/>
</dbReference>
<dbReference type="CDD" id="cd04327">
    <property type="entry name" value="ZnMc_MMP_like_3"/>
    <property type="match status" value="1"/>
</dbReference>
<dbReference type="SUPFAM" id="SSF55486">
    <property type="entry name" value="Metalloproteases ('zincins'), catalytic domain"/>
    <property type="match status" value="1"/>
</dbReference>
<evidence type="ECO:0000313" key="3">
    <source>
        <dbReference type="Proteomes" id="UP000199572"/>
    </source>
</evidence>
<sequence length="267" mass="29815">MKTLHLTKVLFLGLTLTTILYSCKKEKPVESETLETPELQSVNPLGDIQICTERSLDGTTPRGAVLKAKKWTPGATLKVSLNGSTLAIRNKVIQYAKEWEKYANIKFNFVTNDRTAAIRVSFVSGDGSWSYIGTDANAISRANATMNFGWLTSTTTDSEYSRVVIHEFGHALGMIHEHQHPLVAIPWDKPAVYAYYAAAPNYWTQAQVDNNLFTKYSTTQTNYSAYDKTSIMHYSVPNELTIGDFQVGWNTVLSATDKSFIASVYPF</sequence>
<dbReference type="InterPro" id="IPR024079">
    <property type="entry name" value="MetalloPept_cat_dom_sf"/>
</dbReference>
<keyword evidence="3" id="KW-1185">Reference proteome</keyword>
<dbReference type="PANTHER" id="PTHR10127">
    <property type="entry name" value="DISCOIDIN, CUB, EGF, LAMININ , AND ZINC METALLOPROTEASE DOMAIN CONTAINING"/>
    <property type="match status" value="1"/>
</dbReference>
<organism evidence="2 3">
    <name type="scientific">Pedobacter rhizosphaerae</name>
    <dbReference type="NCBI Taxonomy" id="390241"/>
    <lineage>
        <taxon>Bacteria</taxon>
        <taxon>Pseudomonadati</taxon>
        <taxon>Bacteroidota</taxon>
        <taxon>Sphingobacteriia</taxon>
        <taxon>Sphingobacteriales</taxon>
        <taxon>Sphingobacteriaceae</taxon>
        <taxon>Pedobacter</taxon>
    </lineage>
</organism>
<dbReference type="AlphaFoldDB" id="A0A1H9V8F0"/>
<protein>
    <submittedName>
        <fullName evidence="2">Astacin (Peptidase family M12A)</fullName>
    </submittedName>
</protein>
<dbReference type="InterPro" id="IPR001506">
    <property type="entry name" value="Peptidase_M12A"/>
</dbReference>